<accession>A0A238YM03</accession>
<evidence type="ECO:0000313" key="3">
    <source>
        <dbReference type="Proteomes" id="UP000198310"/>
    </source>
</evidence>
<dbReference type="Proteomes" id="UP000198310">
    <property type="component" value="Unassembled WGS sequence"/>
</dbReference>
<dbReference type="AlphaFoldDB" id="A0A238YM03"/>
<keyword evidence="1" id="KW-0812">Transmembrane</keyword>
<keyword evidence="3" id="KW-1185">Reference proteome</keyword>
<dbReference type="RefSeq" id="WP_089333135.1">
    <property type="nucleotide sequence ID" value="NZ_FZNS01000005.1"/>
</dbReference>
<feature type="transmembrane region" description="Helical" evidence="1">
    <location>
        <begin position="39"/>
        <end position="57"/>
    </location>
</feature>
<organism evidence="2 3">
    <name type="scientific">Hymenobacter mucosus</name>
    <dbReference type="NCBI Taxonomy" id="1411120"/>
    <lineage>
        <taxon>Bacteria</taxon>
        <taxon>Pseudomonadati</taxon>
        <taxon>Bacteroidota</taxon>
        <taxon>Cytophagia</taxon>
        <taxon>Cytophagales</taxon>
        <taxon>Hymenobacteraceae</taxon>
        <taxon>Hymenobacter</taxon>
    </lineage>
</organism>
<proteinExistence type="predicted"/>
<keyword evidence="1" id="KW-1133">Transmembrane helix</keyword>
<evidence type="ECO:0000256" key="1">
    <source>
        <dbReference type="SAM" id="Phobius"/>
    </source>
</evidence>
<protein>
    <recommendedName>
        <fullName evidence="4">YcxB-like protein</fullName>
    </recommendedName>
</protein>
<sequence>MVPSASSLSPLHLAAVSISEADYVALNFRLWRARPRTRLNHWILGAAVGLLALKVGLEVYQNGQFPSSSSLILLAVAVLYALLRFGLVRYQLRRGYARNTAAHQPTDFTLTDTEISGRNTLGQFSGKWGLIRRAVWVQPDWLLLYPTETACYYLNMRCLQAPATPAMVAQLLTQHHIAQHRV</sequence>
<gene>
    <name evidence="2" type="ORF">SAMN06269173_105359</name>
</gene>
<dbReference type="EMBL" id="FZNS01000005">
    <property type="protein sequence ID" value="SNR72070.1"/>
    <property type="molecule type" value="Genomic_DNA"/>
</dbReference>
<keyword evidence="1" id="KW-0472">Membrane</keyword>
<feature type="transmembrane region" description="Helical" evidence="1">
    <location>
        <begin position="69"/>
        <end position="88"/>
    </location>
</feature>
<evidence type="ECO:0008006" key="4">
    <source>
        <dbReference type="Google" id="ProtNLM"/>
    </source>
</evidence>
<name>A0A238YM03_9BACT</name>
<reference evidence="3" key="1">
    <citation type="submission" date="2017-06" db="EMBL/GenBank/DDBJ databases">
        <authorList>
            <person name="Varghese N."/>
            <person name="Submissions S."/>
        </authorList>
    </citation>
    <scope>NUCLEOTIDE SEQUENCE [LARGE SCALE GENOMIC DNA]</scope>
    <source>
        <strain evidence="3">DSM 28041</strain>
    </source>
</reference>
<evidence type="ECO:0000313" key="2">
    <source>
        <dbReference type="EMBL" id="SNR72070.1"/>
    </source>
</evidence>